<protein>
    <submittedName>
        <fullName evidence="1">Uncharacterized protein</fullName>
    </submittedName>
</protein>
<sequence>MYRSLQLPWPPNLTPAESRYREAGCVNTKGTIYLLPPSIDTLEEAFKAPPRARSEMTSGAIALCKHFERGGASSEHGRPHPYWTLPVGSNQKKDEIAASILQTMLATITWQNVMLLHRNVAVYEIRNKLGYGMRWTLEIERNEDPGTEQADLAEGKEGVDLVLEEKRRSYKINKTTFRGFVEPMLNLNHELPN</sequence>
<evidence type="ECO:0000313" key="2">
    <source>
        <dbReference type="Proteomes" id="UP000799428"/>
    </source>
</evidence>
<name>A0A6G1KQN6_9PLEO</name>
<dbReference type="EMBL" id="MU005764">
    <property type="protein sequence ID" value="KAF2714792.1"/>
    <property type="molecule type" value="Genomic_DNA"/>
</dbReference>
<keyword evidence="2" id="KW-1185">Reference proteome</keyword>
<evidence type="ECO:0000313" key="1">
    <source>
        <dbReference type="EMBL" id="KAF2714792.1"/>
    </source>
</evidence>
<proteinExistence type="predicted"/>
<dbReference type="PANTHER" id="PTHR34204:SF2">
    <property type="entry name" value="RNA-BINDING ASCH DOMAIN PROTEIN"/>
    <property type="match status" value="1"/>
</dbReference>
<dbReference type="Proteomes" id="UP000799428">
    <property type="component" value="Unassembled WGS sequence"/>
</dbReference>
<dbReference type="PANTHER" id="PTHR34204">
    <property type="entry name" value="RNA-BINDING ASCH DOMAIN PROTEIN"/>
    <property type="match status" value="1"/>
</dbReference>
<accession>A0A6G1KQN6</accession>
<reference evidence="1" key="1">
    <citation type="journal article" date="2020" name="Stud. Mycol.">
        <title>101 Dothideomycetes genomes: a test case for predicting lifestyles and emergence of pathogens.</title>
        <authorList>
            <person name="Haridas S."/>
            <person name="Albert R."/>
            <person name="Binder M."/>
            <person name="Bloem J."/>
            <person name="Labutti K."/>
            <person name="Salamov A."/>
            <person name="Andreopoulos B."/>
            <person name="Baker S."/>
            <person name="Barry K."/>
            <person name="Bills G."/>
            <person name="Bluhm B."/>
            <person name="Cannon C."/>
            <person name="Castanera R."/>
            <person name="Culley D."/>
            <person name="Daum C."/>
            <person name="Ezra D."/>
            <person name="Gonzalez J."/>
            <person name="Henrissat B."/>
            <person name="Kuo A."/>
            <person name="Liang C."/>
            <person name="Lipzen A."/>
            <person name="Lutzoni F."/>
            <person name="Magnuson J."/>
            <person name="Mondo S."/>
            <person name="Nolan M."/>
            <person name="Ohm R."/>
            <person name="Pangilinan J."/>
            <person name="Park H.-J."/>
            <person name="Ramirez L."/>
            <person name="Alfaro M."/>
            <person name="Sun H."/>
            <person name="Tritt A."/>
            <person name="Yoshinaga Y."/>
            <person name="Zwiers L.-H."/>
            <person name="Turgeon B."/>
            <person name="Goodwin S."/>
            <person name="Spatafora J."/>
            <person name="Crous P."/>
            <person name="Grigoriev I."/>
        </authorList>
    </citation>
    <scope>NUCLEOTIDE SEQUENCE</scope>
    <source>
        <strain evidence="1">CBS 279.74</strain>
    </source>
</reference>
<dbReference type="OrthoDB" id="112749at2759"/>
<organism evidence="1 2">
    <name type="scientific">Pleomassaria siparia CBS 279.74</name>
    <dbReference type="NCBI Taxonomy" id="1314801"/>
    <lineage>
        <taxon>Eukaryota</taxon>
        <taxon>Fungi</taxon>
        <taxon>Dikarya</taxon>
        <taxon>Ascomycota</taxon>
        <taxon>Pezizomycotina</taxon>
        <taxon>Dothideomycetes</taxon>
        <taxon>Pleosporomycetidae</taxon>
        <taxon>Pleosporales</taxon>
        <taxon>Pleomassariaceae</taxon>
        <taxon>Pleomassaria</taxon>
    </lineage>
</organism>
<gene>
    <name evidence="1" type="ORF">K504DRAFT_456989</name>
</gene>
<dbReference type="AlphaFoldDB" id="A0A6G1KQN6"/>